<sequence length="226" mass="24547">MSEAPPPVVQDTKPAMPMAISVQEVKAQANAIHDLMKSVMVESKDGSEGHYGIIPGTKKPTLYKAGAEKIGLLLRLAPSFSREKLWDGPHLTIFSECTLTSITTGVVIATAGAVCTSKETKYAFRQATRLCPDCDKDTIIKGREEYGGGWVCFKKQDGCGAKFPDDDKRMTEQSGERKENPNLPDTYNTVLKMADKRAYVAATLFGTAASDIFTQDVEDFGQGAAR</sequence>
<name>A0A0F9EG74_9ZZZZ</name>
<accession>A0A0F9EG74</accession>
<evidence type="ECO:0000256" key="1">
    <source>
        <dbReference type="SAM" id="MobiDB-lite"/>
    </source>
</evidence>
<dbReference type="AlphaFoldDB" id="A0A0F9EG74"/>
<evidence type="ECO:0000313" key="2">
    <source>
        <dbReference type="EMBL" id="KKL22983.1"/>
    </source>
</evidence>
<feature type="compositionally biased region" description="Basic and acidic residues" evidence="1">
    <location>
        <begin position="164"/>
        <end position="180"/>
    </location>
</feature>
<comment type="caution">
    <text evidence="2">The sequence shown here is derived from an EMBL/GenBank/DDBJ whole genome shotgun (WGS) entry which is preliminary data.</text>
</comment>
<protein>
    <submittedName>
        <fullName evidence="2">Uncharacterized protein</fullName>
    </submittedName>
</protein>
<reference evidence="2" key="1">
    <citation type="journal article" date="2015" name="Nature">
        <title>Complex archaea that bridge the gap between prokaryotes and eukaryotes.</title>
        <authorList>
            <person name="Spang A."/>
            <person name="Saw J.H."/>
            <person name="Jorgensen S.L."/>
            <person name="Zaremba-Niedzwiedzka K."/>
            <person name="Martijn J."/>
            <person name="Lind A.E."/>
            <person name="van Eijk R."/>
            <person name="Schleper C."/>
            <person name="Guy L."/>
            <person name="Ettema T.J."/>
        </authorList>
    </citation>
    <scope>NUCLEOTIDE SEQUENCE</scope>
</reference>
<proteinExistence type="predicted"/>
<gene>
    <name evidence="2" type="ORF">LCGC14_2429980</name>
</gene>
<dbReference type="EMBL" id="LAZR01037142">
    <property type="protein sequence ID" value="KKL22983.1"/>
    <property type="molecule type" value="Genomic_DNA"/>
</dbReference>
<feature type="region of interest" description="Disordered" evidence="1">
    <location>
        <begin position="164"/>
        <end position="186"/>
    </location>
</feature>
<organism evidence="2">
    <name type="scientific">marine sediment metagenome</name>
    <dbReference type="NCBI Taxonomy" id="412755"/>
    <lineage>
        <taxon>unclassified sequences</taxon>
        <taxon>metagenomes</taxon>
        <taxon>ecological metagenomes</taxon>
    </lineage>
</organism>